<sequence length="412" mass="43870">MKSCLKVSSLPGSPDPSNGNGGCRKCVAFNAEGSEEVHWADEWDRTPTEPAKKLSYQELLELKEIQQSLPHAPQPADLLRPGKQLLSMVPIGLLPLVSAETSASPVSPPPQSPEFAVAAPPAPTFVMPPGRARGPPTPPRMASASLTHLRPPAPPAAARQARLRVPPPPPILPVPPTYHQRRLTPYLHHLHRHERESDERRVPDRVLPSFSPAASRPRPIPIAGTAHQQPHPVGGYERAYRAAEAAAYSPALWLERVRLQARPARHGRGPGCAKGRCDGRAQYKWREDDDDDDEDEEVDVSGPPALTLPPPAKEEPSIKTHMETKPSEPPIPSASPLTSLSLSALAISASPPSQTSPRLAVGTGAGAAARPLSPSNARPSSPLAPLAPLATAAAAGRLSPVQARASSRLVRV</sequence>
<reference evidence="2" key="1">
    <citation type="submission" date="2020-05" db="EMBL/GenBank/DDBJ databases">
        <title>Mycena genomes resolve the evolution of fungal bioluminescence.</title>
        <authorList>
            <person name="Tsai I.J."/>
        </authorList>
    </citation>
    <scope>NUCLEOTIDE SEQUENCE</scope>
    <source>
        <strain evidence="2">CCC161011</strain>
    </source>
</reference>
<dbReference type="OrthoDB" id="2802795at2759"/>
<feature type="compositionally biased region" description="Low complexity" evidence="1">
    <location>
        <begin position="208"/>
        <end position="223"/>
    </location>
</feature>
<feature type="compositionally biased region" description="Basic and acidic residues" evidence="1">
    <location>
        <begin position="193"/>
        <end position="204"/>
    </location>
</feature>
<proteinExistence type="predicted"/>
<name>A0A8H6XQX1_9AGAR</name>
<feature type="compositionally biased region" description="Low complexity" evidence="1">
    <location>
        <begin position="367"/>
        <end position="384"/>
    </location>
</feature>
<evidence type="ECO:0000313" key="3">
    <source>
        <dbReference type="Proteomes" id="UP000620124"/>
    </source>
</evidence>
<feature type="compositionally biased region" description="Basic and acidic residues" evidence="1">
    <location>
        <begin position="312"/>
        <end position="326"/>
    </location>
</feature>
<comment type="caution">
    <text evidence="2">The sequence shown here is derived from an EMBL/GenBank/DDBJ whole genome shotgun (WGS) entry which is preliminary data.</text>
</comment>
<feature type="region of interest" description="Disordered" evidence="1">
    <location>
        <begin position="126"/>
        <end position="176"/>
    </location>
</feature>
<dbReference type="EMBL" id="JACAZI010000013">
    <property type="protein sequence ID" value="KAF7345482.1"/>
    <property type="molecule type" value="Genomic_DNA"/>
</dbReference>
<feature type="region of interest" description="Disordered" evidence="1">
    <location>
        <begin position="192"/>
        <end position="233"/>
    </location>
</feature>
<evidence type="ECO:0000313" key="2">
    <source>
        <dbReference type="EMBL" id="KAF7345482.1"/>
    </source>
</evidence>
<dbReference type="AlphaFoldDB" id="A0A8H6XQX1"/>
<dbReference type="Proteomes" id="UP000620124">
    <property type="component" value="Unassembled WGS sequence"/>
</dbReference>
<feature type="region of interest" description="Disordered" evidence="1">
    <location>
        <begin position="1"/>
        <end position="23"/>
    </location>
</feature>
<feature type="compositionally biased region" description="Low complexity" evidence="1">
    <location>
        <begin position="334"/>
        <end position="353"/>
    </location>
</feature>
<feature type="compositionally biased region" description="Acidic residues" evidence="1">
    <location>
        <begin position="288"/>
        <end position="299"/>
    </location>
</feature>
<gene>
    <name evidence="2" type="ORF">MVEN_01566600</name>
</gene>
<feature type="compositionally biased region" description="Low complexity" evidence="1">
    <location>
        <begin position="8"/>
        <end position="18"/>
    </location>
</feature>
<feature type="compositionally biased region" description="Pro residues" evidence="1">
    <location>
        <begin position="165"/>
        <end position="176"/>
    </location>
</feature>
<organism evidence="2 3">
    <name type="scientific">Mycena venus</name>
    <dbReference type="NCBI Taxonomy" id="2733690"/>
    <lineage>
        <taxon>Eukaryota</taxon>
        <taxon>Fungi</taxon>
        <taxon>Dikarya</taxon>
        <taxon>Basidiomycota</taxon>
        <taxon>Agaricomycotina</taxon>
        <taxon>Agaricomycetes</taxon>
        <taxon>Agaricomycetidae</taxon>
        <taxon>Agaricales</taxon>
        <taxon>Marasmiineae</taxon>
        <taxon>Mycenaceae</taxon>
        <taxon>Mycena</taxon>
    </lineage>
</organism>
<keyword evidence="3" id="KW-1185">Reference proteome</keyword>
<accession>A0A8H6XQX1</accession>
<feature type="region of interest" description="Disordered" evidence="1">
    <location>
        <begin position="283"/>
        <end position="384"/>
    </location>
</feature>
<protein>
    <submittedName>
        <fullName evidence="2">Uncharacterized protein</fullName>
    </submittedName>
</protein>
<evidence type="ECO:0000256" key="1">
    <source>
        <dbReference type="SAM" id="MobiDB-lite"/>
    </source>
</evidence>